<dbReference type="PROSITE" id="PS50880">
    <property type="entry name" value="TOPRIM"/>
    <property type="match status" value="1"/>
</dbReference>
<reference evidence="13" key="1">
    <citation type="submission" date="2023-01" db="EMBL/GenBank/DDBJ databases">
        <title>Genome analysis of 13 Lactobacillus isolated from gut of wild boar.</title>
        <authorList>
            <person name="Papp P."/>
            <person name="Libisch B."/>
            <person name="Nagy T."/>
            <person name="Olasz F."/>
        </authorList>
    </citation>
    <scope>NUCLEOTIDE SEQUENCE</scope>
    <source>
        <strain evidence="13">F108</strain>
    </source>
</reference>
<dbReference type="InterPro" id="IPR013824">
    <property type="entry name" value="Topo_IA_cen_sub1"/>
</dbReference>
<evidence type="ECO:0000256" key="2">
    <source>
        <dbReference type="ARBA" id="ARBA00009446"/>
    </source>
</evidence>
<dbReference type="EC" id="5.6.2.1" evidence="3"/>
<evidence type="ECO:0000256" key="1">
    <source>
        <dbReference type="ARBA" id="ARBA00000213"/>
    </source>
</evidence>
<evidence type="ECO:0000256" key="8">
    <source>
        <dbReference type="ARBA" id="ARBA00031985"/>
    </source>
</evidence>
<gene>
    <name evidence="13" type="ORF">PO158_09240</name>
</gene>
<proteinExistence type="inferred from homology"/>
<evidence type="ECO:0000256" key="7">
    <source>
        <dbReference type="ARBA" id="ARBA00030003"/>
    </source>
</evidence>
<dbReference type="AlphaFoldDB" id="A0AAJ1MA86"/>
<dbReference type="RefSeq" id="WP_272207413.1">
    <property type="nucleotide sequence ID" value="NZ_JAQONC010000001.1"/>
</dbReference>
<dbReference type="InterPro" id="IPR000380">
    <property type="entry name" value="Topo_IA"/>
</dbReference>
<dbReference type="Gene3D" id="1.10.460.10">
    <property type="entry name" value="Topoisomerase I, domain 2"/>
    <property type="match status" value="1"/>
</dbReference>
<dbReference type="Proteomes" id="UP001218021">
    <property type="component" value="Unassembled WGS sequence"/>
</dbReference>
<dbReference type="SMART" id="SM00436">
    <property type="entry name" value="TOP1Bc"/>
    <property type="match status" value="1"/>
</dbReference>
<dbReference type="Gene3D" id="3.40.50.140">
    <property type="match status" value="1"/>
</dbReference>
<feature type="domain" description="Topo IA-type catalytic" evidence="12">
    <location>
        <begin position="159"/>
        <end position="631"/>
    </location>
</feature>
<name>A0AAJ1MA86_LIMMU</name>
<keyword evidence="4" id="KW-0799">Topoisomerase</keyword>
<comment type="caution">
    <text evidence="13">The sequence shown here is derived from an EMBL/GenBank/DDBJ whole genome shotgun (WGS) entry which is preliminary data.</text>
</comment>
<dbReference type="GO" id="GO:0006265">
    <property type="term" value="P:DNA topological change"/>
    <property type="evidence" value="ECO:0007669"/>
    <property type="project" value="InterPro"/>
</dbReference>
<dbReference type="GO" id="GO:0003917">
    <property type="term" value="F:DNA topoisomerase type I (single strand cut, ATP-independent) activity"/>
    <property type="evidence" value="ECO:0007669"/>
    <property type="project" value="UniProtKB-EC"/>
</dbReference>
<keyword evidence="6 13" id="KW-0413">Isomerase</keyword>
<evidence type="ECO:0000256" key="6">
    <source>
        <dbReference type="ARBA" id="ARBA00023235"/>
    </source>
</evidence>
<dbReference type="InterPro" id="IPR013826">
    <property type="entry name" value="Topo_IA_cen_sub3"/>
</dbReference>
<dbReference type="GO" id="GO:0003677">
    <property type="term" value="F:DNA binding"/>
    <property type="evidence" value="ECO:0007669"/>
    <property type="project" value="UniProtKB-KW"/>
</dbReference>
<evidence type="ECO:0000256" key="3">
    <source>
        <dbReference type="ARBA" id="ARBA00012891"/>
    </source>
</evidence>
<evidence type="ECO:0000313" key="13">
    <source>
        <dbReference type="EMBL" id="MDC2828463.1"/>
    </source>
</evidence>
<dbReference type="InterPro" id="IPR013825">
    <property type="entry name" value="Topo_IA_cen_sub2"/>
</dbReference>
<dbReference type="PRINTS" id="PR00417">
    <property type="entry name" value="PRTPISMRASEI"/>
</dbReference>
<sequence>MTTVILAEKPDQARSYMDGLGIKYKGKANHGEGKTFLDNRTIVVSAAGHLIELCEPEKYDEEYKDRDNMEILPLIPGRFEYLIRKNASSLFNTIKKNVESADRIIVATDKDNEGAAIAHNILRFTRSLKYKKIQRAYPSALNKTAVVRQFKHIEPIDQTWRNAQAAAARSRADWLIGMNLSRLYTHQLKLLGINNNFAIGRVTSAVLNLICQWYQEIEDFQEQPVYELKGGTVIHGQKVIFSTPIKYIGKPGTDRNDVENKRGYARLLKEHGLIPKGMLMGTVKVVNSDIKEKQPPILMTKGDLYREMSRVYGWSQSRSQKVMQENYEQGYQTYPRTDSGLITQYMYDYLHDGFDKYLEAIGMAGKFERYEYPPEKLKRYLTTEESAGAHMAIIPTEQIMTKESNVTDDQRLMYEVVVRKSLTILLKPYKYVSNQLGVMVNDVPFTAKNSGMLDNGWKEILLPSKSSKKRSQAKNSNSDQEQPVLDFSQYVQAGQQIKLAVGHKASKTKPLPPLKTIQIYDKGGLMEKAYKYVEDEKYAKILRESNGIGTSATRDQAMASLIAKNYVSVDSKDVITVTPEGWLINHLLQGSEVNSPLLTAKWEEEYKLIEKGQAKPNDLITATAKMIFNEFHRVDDTWNPESIKQYYASKSTAFNKDLSVGACPKCGADVIFDKDKRNKGKYDCYKCTNDECTFRVFSHFSNKNVSATEFSKLLKGSPTKKYTKIESKSGRTYDARFTLHYDNVKDQYKLRIYKEKQAY</sequence>
<evidence type="ECO:0000256" key="10">
    <source>
        <dbReference type="ARBA" id="ARBA00032877"/>
    </source>
</evidence>
<accession>A0AAJ1MA86</accession>
<dbReference type="GO" id="GO:0006310">
    <property type="term" value="P:DNA recombination"/>
    <property type="evidence" value="ECO:0007669"/>
    <property type="project" value="TreeGrafter"/>
</dbReference>
<evidence type="ECO:0000256" key="4">
    <source>
        <dbReference type="ARBA" id="ARBA00023029"/>
    </source>
</evidence>
<dbReference type="InterPro" id="IPR003602">
    <property type="entry name" value="Topo_IA_DNA-bd_dom"/>
</dbReference>
<dbReference type="Pfam" id="PF01131">
    <property type="entry name" value="Topoisom_bac"/>
    <property type="match status" value="1"/>
</dbReference>
<evidence type="ECO:0000259" key="11">
    <source>
        <dbReference type="PROSITE" id="PS50880"/>
    </source>
</evidence>
<dbReference type="InterPro" id="IPR006171">
    <property type="entry name" value="TOPRIM_dom"/>
</dbReference>
<evidence type="ECO:0000313" key="14">
    <source>
        <dbReference type="Proteomes" id="UP001218021"/>
    </source>
</evidence>
<comment type="similarity">
    <text evidence="2">Belongs to the type IA topoisomerase family.</text>
</comment>
<dbReference type="PROSITE" id="PS52039">
    <property type="entry name" value="TOPO_IA_2"/>
    <property type="match status" value="1"/>
</dbReference>
<dbReference type="Gene3D" id="1.10.290.10">
    <property type="entry name" value="Topoisomerase I, domain 4"/>
    <property type="match status" value="1"/>
</dbReference>
<feature type="domain" description="Toprim" evidence="11">
    <location>
        <begin position="2"/>
        <end position="138"/>
    </location>
</feature>
<dbReference type="GO" id="GO:0043597">
    <property type="term" value="C:cytoplasmic replication fork"/>
    <property type="evidence" value="ECO:0007669"/>
    <property type="project" value="TreeGrafter"/>
</dbReference>
<evidence type="ECO:0000256" key="5">
    <source>
        <dbReference type="ARBA" id="ARBA00023125"/>
    </source>
</evidence>
<dbReference type="SUPFAM" id="SSF56712">
    <property type="entry name" value="Prokaryotic type I DNA topoisomerase"/>
    <property type="match status" value="1"/>
</dbReference>
<dbReference type="PANTHER" id="PTHR11390:SF21">
    <property type="entry name" value="DNA TOPOISOMERASE 3-ALPHA"/>
    <property type="match status" value="1"/>
</dbReference>
<dbReference type="PANTHER" id="PTHR11390">
    <property type="entry name" value="PROKARYOTIC DNA TOPOISOMERASE"/>
    <property type="match status" value="1"/>
</dbReference>
<organism evidence="13 14">
    <name type="scientific">Limosilactobacillus mucosae</name>
    <name type="common">Lactobacillus mucosae</name>
    <dbReference type="NCBI Taxonomy" id="97478"/>
    <lineage>
        <taxon>Bacteria</taxon>
        <taxon>Bacillati</taxon>
        <taxon>Bacillota</taxon>
        <taxon>Bacilli</taxon>
        <taxon>Lactobacillales</taxon>
        <taxon>Lactobacillaceae</taxon>
        <taxon>Limosilactobacillus</taxon>
    </lineage>
</organism>
<protein>
    <recommendedName>
        <fullName evidence="3">DNA topoisomerase</fullName>
        <ecNumber evidence="3">5.6.2.1</ecNumber>
    </recommendedName>
    <alternativeName>
        <fullName evidence="10">Omega-protein</fullName>
    </alternativeName>
    <alternativeName>
        <fullName evidence="9">Relaxing enzyme</fullName>
    </alternativeName>
    <alternativeName>
        <fullName evidence="7">Swivelase</fullName>
    </alternativeName>
    <alternativeName>
        <fullName evidence="8">Untwisting enzyme</fullName>
    </alternativeName>
</protein>
<dbReference type="InterPro" id="IPR023405">
    <property type="entry name" value="Topo_IA_core_domain"/>
</dbReference>
<dbReference type="SMART" id="SM00493">
    <property type="entry name" value="TOPRIM"/>
    <property type="match status" value="1"/>
</dbReference>
<dbReference type="InterPro" id="IPR003601">
    <property type="entry name" value="Topo_IA_2"/>
</dbReference>
<dbReference type="EMBL" id="JAQOND010000032">
    <property type="protein sequence ID" value="MDC2828463.1"/>
    <property type="molecule type" value="Genomic_DNA"/>
</dbReference>
<evidence type="ECO:0000259" key="12">
    <source>
        <dbReference type="PROSITE" id="PS52039"/>
    </source>
</evidence>
<comment type="catalytic activity">
    <reaction evidence="1">
        <text>ATP-independent breakage of single-stranded DNA, followed by passage and rejoining.</text>
        <dbReference type="EC" id="5.6.2.1"/>
    </reaction>
</comment>
<dbReference type="GO" id="GO:0006281">
    <property type="term" value="P:DNA repair"/>
    <property type="evidence" value="ECO:0007669"/>
    <property type="project" value="TreeGrafter"/>
</dbReference>
<dbReference type="InterPro" id="IPR013497">
    <property type="entry name" value="Topo_IA_cen"/>
</dbReference>
<dbReference type="Pfam" id="PF01751">
    <property type="entry name" value="Toprim"/>
    <property type="match status" value="1"/>
</dbReference>
<dbReference type="SMART" id="SM00437">
    <property type="entry name" value="TOP1Ac"/>
    <property type="match status" value="1"/>
</dbReference>
<evidence type="ECO:0000256" key="9">
    <source>
        <dbReference type="ARBA" id="ARBA00032235"/>
    </source>
</evidence>
<keyword evidence="5" id="KW-0238">DNA-binding</keyword>
<dbReference type="Gene3D" id="2.70.20.10">
    <property type="entry name" value="Topoisomerase I, domain 3"/>
    <property type="match status" value="1"/>
</dbReference>